<protein>
    <submittedName>
        <fullName evidence="1">Uncharacterized protein</fullName>
    </submittedName>
</protein>
<reference evidence="1 2" key="1">
    <citation type="submission" date="2023-04" db="EMBL/GenBank/DDBJ databases">
        <title>Funneling lignin-derived compounds into biodiesel using alkali-halophilic Citricoccus sp. P2.</title>
        <authorList>
            <person name="Luo C.-B."/>
        </authorList>
    </citation>
    <scope>NUCLEOTIDE SEQUENCE [LARGE SCALE GENOMIC DNA]</scope>
    <source>
        <strain evidence="1 2">P2</strain>
    </source>
</reference>
<evidence type="ECO:0000313" key="2">
    <source>
        <dbReference type="Proteomes" id="UP001219037"/>
    </source>
</evidence>
<evidence type="ECO:0000313" key="1">
    <source>
        <dbReference type="EMBL" id="WFP16247.1"/>
    </source>
</evidence>
<accession>A0ABY8H6H6</accession>
<dbReference type="RefSeq" id="WP_278157400.1">
    <property type="nucleotide sequence ID" value="NZ_CP121252.1"/>
</dbReference>
<name>A0ABY8H6H6_9MICC</name>
<proteinExistence type="predicted"/>
<sequence>MSPAFITAVLGLVLGLVVAGIFYTALVRRVSTPAAARSTRP</sequence>
<gene>
    <name evidence="1" type="ORF">P8192_12790</name>
</gene>
<keyword evidence="2" id="KW-1185">Reference proteome</keyword>
<organism evidence="1 2">
    <name type="scientific">Citricoccus muralis</name>
    <dbReference type="NCBI Taxonomy" id="169134"/>
    <lineage>
        <taxon>Bacteria</taxon>
        <taxon>Bacillati</taxon>
        <taxon>Actinomycetota</taxon>
        <taxon>Actinomycetes</taxon>
        <taxon>Micrococcales</taxon>
        <taxon>Micrococcaceae</taxon>
        <taxon>Citricoccus</taxon>
    </lineage>
</organism>
<dbReference type="Proteomes" id="UP001219037">
    <property type="component" value="Chromosome"/>
</dbReference>
<dbReference type="EMBL" id="CP121252">
    <property type="protein sequence ID" value="WFP16247.1"/>
    <property type="molecule type" value="Genomic_DNA"/>
</dbReference>